<keyword evidence="2" id="KW-0547">Nucleotide-binding</keyword>
<feature type="compositionally biased region" description="Basic and acidic residues" evidence="5">
    <location>
        <begin position="12"/>
        <end position="21"/>
    </location>
</feature>
<evidence type="ECO:0000313" key="7">
    <source>
        <dbReference type="EMBL" id="PDQ34274.1"/>
    </source>
</evidence>
<dbReference type="PANTHER" id="PTHR42781">
    <property type="entry name" value="SPERMIDINE/PUTRESCINE IMPORT ATP-BINDING PROTEIN POTA"/>
    <property type="match status" value="1"/>
</dbReference>
<organism evidence="7 8">
    <name type="scientific">Candidatus Lumbricidiphila eiseniae</name>
    <dbReference type="NCBI Taxonomy" id="1969409"/>
    <lineage>
        <taxon>Bacteria</taxon>
        <taxon>Bacillati</taxon>
        <taxon>Actinomycetota</taxon>
        <taxon>Actinomycetes</taxon>
        <taxon>Micrococcales</taxon>
        <taxon>Microbacteriaceae</taxon>
        <taxon>Candidatus Lumbricidiphila</taxon>
    </lineage>
</organism>
<dbReference type="GO" id="GO:0015418">
    <property type="term" value="F:ABC-type quaternary ammonium compound transporting activity"/>
    <property type="evidence" value="ECO:0007669"/>
    <property type="project" value="UniProtKB-EC"/>
</dbReference>
<dbReference type="EC" id="7.6.2.9" evidence="4"/>
<dbReference type="InterPro" id="IPR050093">
    <property type="entry name" value="ABC_SmlMolc_Importer"/>
</dbReference>
<dbReference type="GO" id="GO:0043190">
    <property type="term" value="C:ATP-binding cassette (ABC) transporter complex"/>
    <property type="evidence" value="ECO:0007669"/>
    <property type="project" value="InterPro"/>
</dbReference>
<evidence type="ECO:0000256" key="1">
    <source>
        <dbReference type="ARBA" id="ARBA00022448"/>
    </source>
</evidence>
<dbReference type="InterPro" id="IPR017871">
    <property type="entry name" value="ABC_transporter-like_CS"/>
</dbReference>
<feature type="region of interest" description="Disordered" evidence="5">
    <location>
        <begin position="1"/>
        <end position="25"/>
    </location>
</feature>
<evidence type="ECO:0000256" key="5">
    <source>
        <dbReference type="SAM" id="MobiDB-lite"/>
    </source>
</evidence>
<dbReference type="Pfam" id="PF08402">
    <property type="entry name" value="TOBE_2"/>
    <property type="match status" value="1"/>
</dbReference>
<dbReference type="GO" id="GO:0016887">
    <property type="term" value="F:ATP hydrolysis activity"/>
    <property type="evidence" value="ECO:0007669"/>
    <property type="project" value="InterPro"/>
</dbReference>
<protein>
    <recommendedName>
        <fullName evidence="4">ABC-type quaternary amine transporter</fullName>
        <ecNumber evidence="4">7.6.2.9</ecNumber>
    </recommendedName>
</protein>
<dbReference type="InterPro" id="IPR013611">
    <property type="entry name" value="Transp-assoc_OB_typ2"/>
</dbReference>
<dbReference type="EMBL" id="NAEP01000059">
    <property type="protein sequence ID" value="PDQ34274.1"/>
    <property type="molecule type" value="Genomic_DNA"/>
</dbReference>
<reference evidence="8" key="1">
    <citation type="submission" date="2017-03" db="EMBL/GenBank/DDBJ databases">
        <authorList>
            <person name="Lund M.B."/>
        </authorList>
    </citation>
    <scope>NUCLEOTIDE SEQUENCE [LARGE SCALE GENOMIC DNA]</scope>
</reference>
<evidence type="ECO:0000256" key="2">
    <source>
        <dbReference type="ARBA" id="ARBA00022741"/>
    </source>
</evidence>
<sequence length="367" mass="39606">MVTLSPPAVVRSDTHTQHDRGSGSTVELRNIVRDFGGGAGLADFSLRAEPGELIALLGPSGCGKTTALRALAGLERVDSGTVLIDGADVSDRPTNRRDIGVVFQSYSLFPHLTAGQNVEFGLRMRKVTPAERHRRAAQALDLVGLDHHFGRYAHQLSGGQQQRVALARALVTQPRVLLLDEPLSALDAKVRVNLREEIRRLQTELGITTFFVTHDQEEALAIADRVAVMQSGRIEQVGTPEELYRQPQSSFVANFVGLSNVVVGEVLGGAAQVFGRELPLISQVEDGPAQVYVRPENLSFGEDGLAGTVLTSSFLGAHRRTRVRLNDGTELVVQHSARDIKEPGDHVCIALNSEPVMAGNSHTKGKS</sequence>
<dbReference type="PROSITE" id="PS50893">
    <property type="entry name" value="ABC_TRANSPORTER_2"/>
    <property type="match status" value="1"/>
</dbReference>
<evidence type="ECO:0000313" key="8">
    <source>
        <dbReference type="Proteomes" id="UP000219994"/>
    </source>
</evidence>
<dbReference type="SUPFAM" id="SSF50331">
    <property type="entry name" value="MOP-like"/>
    <property type="match status" value="1"/>
</dbReference>
<keyword evidence="3 7" id="KW-0067">ATP-binding</keyword>
<accession>A0A2A6FN09</accession>
<dbReference type="InterPro" id="IPR003593">
    <property type="entry name" value="AAA+_ATPase"/>
</dbReference>
<evidence type="ECO:0000256" key="3">
    <source>
        <dbReference type="ARBA" id="ARBA00022840"/>
    </source>
</evidence>
<dbReference type="Gene3D" id="3.40.50.300">
    <property type="entry name" value="P-loop containing nucleotide triphosphate hydrolases"/>
    <property type="match status" value="1"/>
</dbReference>
<dbReference type="SUPFAM" id="SSF52540">
    <property type="entry name" value="P-loop containing nucleoside triphosphate hydrolases"/>
    <property type="match status" value="1"/>
</dbReference>
<dbReference type="InterPro" id="IPR003439">
    <property type="entry name" value="ABC_transporter-like_ATP-bd"/>
</dbReference>
<dbReference type="SMART" id="SM00382">
    <property type="entry name" value="AAA"/>
    <property type="match status" value="1"/>
</dbReference>
<dbReference type="Pfam" id="PF00005">
    <property type="entry name" value="ABC_tran"/>
    <property type="match status" value="1"/>
</dbReference>
<evidence type="ECO:0000256" key="4">
    <source>
        <dbReference type="ARBA" id="ARBA00066388"/>
    </source>
</evidence>
<dbReference type="InterPro" id="IPR027417">
    <property type="entry name" value="P-loop_NTPase"/>
</dbReference>
<comment type="caution">
    <text evidence="7">The sequence shown here is derived from an EMBL/GenBank/DDBJ whole genome shotgun (WGS) entry which is preliminary data.</text>
</comment>
<gene>
    <name evidence="7" type="ORF">B5766_12365</name>
</gene>
<dbReference type="AlphaFoldDB" id="A0A2A6FN09"/>
<dbReference type="Proteomes" id="UP000219994">
    <property type="component" value="Unassembled WGS sequence"/>
</dbReference>
<proteinExistence type="predicted"/>
<feature type="domain" description="ABC transporter" evidence="6">
    <location>
        <begin position="26"/>
        <end position="256"/>
    </location>
</feature>
<dbReference type="PROSITE" id="PS00211">
    <property type="entry name" value="ABC_TRANSPORTER_1"/>
    <property type="match status" value="1"/>
</dbReference>
<dbReference type="PANTHER" id="PTHR42781:SF4">
    <property type="entry name" value="SPERMIDINE_PUTRESCINE IMPORT ATP-BINDING PROTEIN POTA"/>
    <property type="match status" value="1"/>
</dbReference>
<name>A0A2A6FN09_9MICO</name>
<dbReference type="GO" id="GO:0005524">
    <property type="term" value="F:ATP binding"/>
    <property type="evidence" value="ECO:0007669"/>
    <property type="project" value="UniProtKB-KW"/>
</dbReference>
<keyword evidence="1" id="KW-0813">Transport</keyword>
<dbReference type="InterPro" id="IPR008995">
    <property type="entry name" value="Mo/tungstate-bd_C_term_dom"/>
</dbReference>
<evidence type="ECO:0000259" key="6">
    <source>
        <dbReference type="PROSITE" id="PS50893"/>
    </source>
</evidence>
<dbReference type="FunFam" id="3.40.50.300:FF:000425">
    <property type="entry name" value="Probable ABC transporter, ATP-binding subunit"/>
    <property type="match status" value="1"/>
</dbReference>